<dbReference type="HOGENOM" id="CLU_1717114_0_0_10"/>
<reference evidence="2 3" key="1">
    <citation type="submission" date="2009-11" db="EMBL/GenBank/DDBJ databases">
        <authorList>
            <person name="Weinstock G."/>
            <person name="Sodergren E."/>
            <person name="Clifton S."/>
            <person name="Fulton L."/>
            <person name="Fulton B."/>
            <person name="Courtney L."/>
            <person name="Fronick C."/>
            <person name="Harrison M."/>
            <person name="Strong C."/>
            <person name="Farmer C."/>
            <person name="Delahaunty K."/>
            <person name="Markovic C."/>
            <person name="Hall O."/>
            <person name="Minx P."/>
            <person name="Tomlinson C."/>
            <person name="Mitreva M."/>
            <person name="Nelson J."/>
            <person name="Hou S."/>
            <person name="Wollam A."/>
            <person name="Pepin K.H."/>
            <person name="Johnson M."/>
            <person name="Bhonagiri V."/>
            <person name="Nash W.E."/>
            <person name="Warren W."/>
            <person name="Chinwalla A."/>
            <person name="Mardis E.R."/>
            <person name="Wilson R.K."/>
        </authorList>
    </citation>
    <scope>NUCLEOTIDE SEQUENCE [LARGE SCALE GENOMIC DNA]</scope>
    <source>
        <strain evidence="2 3">F0302</strain>
    </source>
</reference>
<evidence type="ECO:0008006" key="4">
    <source>
        <dbReference type="Google" id="ProtNLM"/>
    </source>
</evidence>
<dbReference type="SUPFAM" id="SSF69349">
    <property type="entry name" value="Phage fibre proteins"/>
    <property type="match status" value="1"/>
</dbReference>
<protein>
    <recommendedName>
        <fullName evidence="4">Gp5/Type VI secretion system Vgr protein OB-fold domain-containing protein</fullName>
    </recommendedName>
</protein>
<accession>D1QW51</accession>
<dbReference type="EMBL" id="ACUZ02000062">
    <property type="protein sequence ID" value="EFB30450.1"/>
    <property type="molecule type" value="Genomic_DNA"/>
</dbReference>
<dbReference type="RefSeq" id="WP_004375735.1">
    <property type="nucleotide sequence ID" value="NZ_GG703891.1"/>
</dbReference>
<dbReference type="AlphaFoldDB" id="D1QW51"/>
<evidence type="ECO:0000313" key="2">
    <source>
        <dbReference type="EMBL" id="EFB30450.1"/>
    </source>
</evidence>
<evidence type="ECO:0000313" key="3">
    <source>
        <dbReference type="Proteomes" id="UP000004079"/>
    </source>
</evidence>
<dbReference type="Proteomes" id="UP000004079">
    <property type="component" value="Unassembled WGS sequence"/>
</dbReference>
<feature type="region of interest" description="Disordered" evidence="1">
    <location>
        <begin position="1"/>
        <end position="20"/>
    </location>
</feature>
<sequence length="182" mass="19411">MGSLFNGTTGAGGFAENHKKSLTTRSGSTITFDDSAHTILLQTTHANKIFVDEKNGTIAISSAEEVNVNTKNVNINASENMNVNVGKNFTMQVGEQSSVSIEKDSSVSVNGNAMQNVGKDNHTHIAGDHISHIDKDTILNVGGSIKGNIMENATFETKGITTIGAQDRLYIKSNTKVDITKE</sequence>
<organism evidence="2 3">
    <name type="scientific">Segatella oris F0302</name>
    <dbReference type="NCBI Taxonomy" id="649760"/>
    <lineage>
        <taxon>Bacteria</taxon>
        <taxon>Pseudomonadati</taxon>
        <taxon>Bacteroidota</taxon>
        <taxon>Bacteroidia</taxon>
        <taxon>Bacteroidales</taxon>
        <taxon>Prevotellaceae</taxon>
        <taxon>Segatella</taxon>
    </lineage>
</organism>
<evidence type="ECO:0000256" key="1">
    <source>
        <dbReference type="SAM" id="MobiDB-lite"/>
    </source>
</evidence>
<dbReference type="STRING" id="649760.HMPREF0971_03246"/>
<comment type="caution">
    <text evidence="2">The sequence shown here is derived from an EMBL/GenBank/DDBJ whole genome shotgun (WGS) entry which is preliminary data.</text>
</comment>
<proteinExistence type="predicted"/>
<name>D1QW51_9BACT</name>
<gene>
    <name evidence="2" type="ORF">HMPREF0971_03246</name>
</gene>